<dbReference type="EMBL" id="AP023366">
    <property type="protein sequence ID" value="BCJ85701.1"/>
    <property type="molecule type" value="Genomic_DNA"/>
</dbReference>
<keyword evidence="3" id="KW-0436">Ligase</keyword>
<dbReference type="InterPro" id="IPR000873">
    <property type="entry name" value="AMP-dep_synth/lig_dom"/>
</dbReference>
<keyword evidence="4" id="KW-1185">Reference proteome</keyword>
<dbReference type="Pfam" id="PF00501">
    <property type="entry name" value="AMP-binding"/>
    <property type="match status" value="1"/>
</dbReference>
<dbReference type="RefSeq" id="WP_226375322.1">
    <property type="nucleotide sequence ID" value="NZ_AP023366.1"/>
</dbReference>
<dbReference type="InterPro" id="IPR028154">
    <property type="entry name" value="AMP-dep_Lig_C"/>
</dbReference>
<protein>
    <submittedName>
        <fullName evidence="3">Phenylacetate--CoA ligase</fullName>
    </submittedName>
</protein>
<dbReference type="Pfam" id="PF14535">
    <property type="entry name" value="AMP-binding_C_2"/>
    <property type="match status" value="1"/>
</dbReference>
<evidence type="ECO:0000313" key="4">
    <source>
        <dbReference type="Proteomes" id="UP000593802"/>
    </source>
</evidence>
<sequence>MIETSVKNKLLHQWPPKYDKEYIPDLNEKYWYKDIETASREELDEIILFKVQKVMEHAYNHSPFYQRKWNKIGLHPHDIKSLKDFEQVPITTKADIRQDLEENPPFGSNVCVPYSEVHRIHGTSGTTGKPTVFSFGKDDWERIAHQHARIMWSFGMRPSDLVFIASPLSLYIGSWGALIGAERLGAKTFPFGAGQTGQTEKAVSWLKEVKPTVFYGTPSYSLYLAEKAKEQGVDPKEFGFRIMFFSGEPGAGVRSTKRRIEKTYGCICIDSGTMAEATPWMSNTECEHRTGVHLWLDVVYTEVVDKDTKQRVPYGGEGVPVYTPLERTSQPVIRFWSGDLTTWTDEPCPCGRVYPRLPKGIYGRIDDMITVRGVNVYASLVENIVRSIDGLGEEFRLVVTRENIMDEVTVQCETLGTRADGELEVQISRDLKRETGVNFKIKLLPLGTLERTQFKAKRVIDNRDFRS</sequence>
<dbReference type="GO" id="GO:0016874">
    <property type="term" value="F:ligase activity"/>
    <property type="evidence" value="ECO:0007669"/>
    <property type="project" value="UniProtKB-KW"/>
</dbReference>
<gene>
    <name evidence="3" type="ORF">skT53_06860</name>
</gene>
<dbReference type="PANTHER" id="PTHR43845:SF1">
    <property type="entry name" value="BLR5969 PROTEIN"/>
    <property type="match status" value="1"/>
</dbReference>
<dbReference type="AlphaFoldDB" id="A0A7I8DCR5"/>
<accession>A0A7I8DCR5</accession>
<reference evidence="3 4" key="1">
    <citation type="submission" date="2020-08" db="EMBL/GenBank/DDBJ databases">
        <title>Complete Genome Sequence of Effusibacillus dendaii Strain skT53, Isolated from Farmland soil.</title>
        <authorList>
            <person name="Konishi T."/>
            <person name="Kawasaki H."/>
        </authorList>
    </citation>
    <scope>NUCLEOTIDE SEQUENCE [LARGE SCALE GENOMIC DNA]</scope>
    <source>
        <strain evidence="4">skT53</strain>
    </source>
</reference>
<organism evidence="3 4">
    <name type="scientific">Effusibacillus dendaii</name>
    <dbReference type="NCBI Taxonomy" id="2743772"/>
    <lineage>
        <taxon>Bacteria</taxon>
        <taxon>Bacillati</taxon>
        <taxon>Bacillota</taxon>
        <taxon>Bacilli</taxon>
        <taxon>Bacillales</taxon>
        <taxon>Alicyclobacillaceae</taxon>
        <taxon>Effusibacillus</taxon>
    </lineage>
</organism>
<dbReference type="InterPro" id="IPR042099">
    <property type="entry name" value="ANL_N_sf"/>
</dbReference>
<evidence type="ECO:0000259" key="2">
    <source>
        <dbReference type="Pfam" id="PF14535"/>
    </source>
</evidence>
<feature type="domain" description="AMP-dependent ligase C-terminal" evidence="2">
    <location>
        <begin position="373"/>
        <end position="463"/>
    </location>
</feature>
<feature type="domain" description="AMP-dependent synthetase/ligase" evidence="1">
    <location>
        <begin position="123"/>
        <end position="318"/>
    </location>
</feature>
<dbReference type="Proteomes" id="UP000593802">
    <property type="component" value="Chromosome"/>
</dbReference>
<dbReference type="Gene3D" id="3.40.50.12780">
    <property type="entry name" value="N-terminal domain of ligase-like"/>
    <property type="match status" value="1"/>
</dbReference>
<dbReference type="PANTHER" id="PTHR43845">
    <property type="entry name" value="BLR5969 PROTEIN"/>
    <property type="match status" value="1"/>
</dbReference>
<evidence type="ECO:0000313" key="3">
    <source>
        <dbReference type="EMBL" id="BCJ85701.1"/>
    </source>
</evidence>
<proteinExistence type="predicted"/>
<name>A0A7I8DCR5_9BACL</name>
<dbReference type="SUPFAM" id="SSF56801">
    <property type="entry name" value="Acetyl-CoA synthetase-like"/>
    <property type="match status" value="1"/>
</dbReference>
<evidence type="ECO:0000259" key="1">
    <source>
        <dbReference type="Pfam" id="PF00501"/>
    </source>
</evidence>
<dbReference type="KEGG" id="eff:skT53_06860"/>
<dbReference type="InterPro" id="IPR045851">
    <property type="entry name" value="AMP-bd_C_sf"/>
</dbReference>
<dbReference type="Gene3D" id="3.30.300.30">
    <property type="match status" value="1"/>
</dbReference>